<evidence type="ECO:0008006" key="9">
    <source>
        <dbReference type="Google" id="ProtNLM"/>
    </source>
</evidence>
<dbReference type="EMBL" id="LR999454">
    <property type="protein sequence ID" value="CAE6006840.1"/>
    <property type="molecule type" value="Genomic_DNA"/>
</dbReference>
<keyword evidence="5" id="KW-0539">Nucleus</keyword>
<dbReference type="AlphaFoldDB" id="A0A8S2A3V2"/>
<keyword evidence="4" id="KW-0804">Transcription</keyword>
<keyword evidence="8" id="KW-1185">Reference proteome</keyword>
<feature type="region of interest" description="Disordered" evidence="6">
    <location>
        <begin position="67"/>
        <end position="112"/>
    </location>
</feature>
<comment type="subcellular location">
    <subcellularLocation>
        <location evidence="1">Nucleus</location>
    </subcellularLocation>
</comment>
<evidence type="ECO:0000256" key="2">
    <source>
        <dbReference type="ARBA" id="ARBA00023015"/>
    </source>
</evidence>
<reference evidence="7" key="1">
    <citation type="submission" date="2021-01" db="EMBL/GenBank/DDBJ databases">
        <authorList>
            <person name="Bezrukov I."/>
        </authorList>
    </citation>
    <scope>NUCLEOTIDE SEQUENCE</scope>
</reference>
<dbReference type="SUPFAM" id="SSF101936">
    <property type="entry name" value="DNA-binding pseudobarrel domain"/>
    <property type="match status" value="1"/>
</dbReference>
<evidence type="ECO:0000256" key="4">
    <source>
        <dbReference type="ARBA" id="ARBA00023163"/>
    </source>
</evidence>
<accession>A0A8S2A3V2</accession>
<name>A0A8S2A3V2_ARAAE</name>
<dbReference type="Pfam" id="PF03754">
    <property type="entry name" value="At2g31720-like"/>
    <property type="match status" value="1"/>
</dbReference>
<keyword evidence="3" id="KW-0238">DNA-binding</keyword>
<sequence>MTFKEEVPQEDIECVETLLIMSSSKPAPEEYKRLQLCILGRNKSSTITTSFSTFMESRGHIRDCALRECPSKRTRNRRDVPPMSPPMEQRQSKKAKRNTKASSSKTREPTPGWLIRLMRRKNGREHEDNSKKIIDKELTATDVHPNNNRLSIPLSNIVELEFLNHEEKRAIEEDANKVNKEGVDAILVTSDLREFPVNLRLWDMRGSLQYNLVTGWNQVVEDCRLKKKRNIRLWSFHSNDKLYFALVPLSVSDQ</sequence>
<dbReference type="Proteomes" id="UP000682877">
    <property type="component" value="Chromosome 4"/>
</dbReference>
<dbReference type="Gene3D" id="2.40.330.10">
    <property type="entry name" value="DNA-binding pseudobarrel domain"/>
    <property type="match status" value="1"/>
</dbReference>
<evidence type="ECO:0000256" key="5">
    <source>
        <dbReference type="ARBA" id="ARBA00023242"/>
    </source>
</evidence>
<dbReference type="InterPro" id="IPR015300">
    <property type="entry name" value="DNA-bd_pseudobarrel_sf"/>
</dbReference>
<keyword evidence="2" id="KW-0805">Transcription regulation</keyword>
<dbReference type="InterPro" id="IPR005508">
    <property type="entry name" value="At2g31720-like"/>
</dbReference>
<proteinExistence type="predicted"/>
<evidence type="ECO:0000256" key="3">
    <source>
        <dbReference type="ARBA" id="ARBA00023125"/>
    </source>
</evidence>
<evidence type="ECO:0000313" key="8">
    <source>
        <dbReference type="Proteomes" id="UP000682877"/>
    </source>
</evidence>
<dbReference type="GO" id="GO:0005634">
    <property type="term" value="C:nucleus"/>
    <property type="evidence" value="ECO:0007669"/>
    <property type="project" value="UniProtKB-SubCell"/>
</dbReference>
<gene>
    <name evidence="7" type="ORF">AARE701A_LOCUS9486</name>
</gene>
<evidence type="ECO:0000313" key="7">
    <source>
        <dbReference type="EMBL" id="CAE6006840.1"/>
    </source>
</evidence>
<organism evidence="7 8">
    <name type="scientific">Arabidopsis arenosa</name>
    <name type="common">Sand rock-cress</name>
    <name type="synonym">Cardaminopsis arenosa</name>
    <dbReference type="NCBI Taxonomy" id="38785"/>
    <lineage>
        <taxon>Eukaryota</taxon>
        <taxon>Viridiplantae</taxon>
        <taxon>Streptophyta</taxon>
        <taxon>Embryophyta</taxon>
        <taxon>Tracheophyta</taxon>
        <taxon>Spermatophyta</taxon>
        <taxon>Magnoliopsida</taxon>
        <taxon>eudicotyledons</taxon>
        <taxon>Gunneridae</taxon>
        <taxon>Pentapetalae</taxon>
        <taxon>rosids</taxon>
        <taxon>malvids</taxon>
        <taxon>Brassicales</taxon>
        <taxon>Brassicaceae</taxon>
        <taxon>Camelineae</taxon>
        <taxon>Arabidopsis</taxon>
    </lineage>
</organism>
<evidence type="ECO:0000256" key="6">
    <source>
        <dbReference type="SAM" id="MobiDB-lite"/>
    </source>
</evidence>
<protein>
    <recommendedName>
        <fullName evidence="9">B3 domain-containing protein</fullName>
    </recommendedName>
</protein>
<dbReference type="GO" id="GO:0003677">
    <property type="term" value="F:DNA binding"/>
    <property type="evidence" value="ECO:0007669"/>
    <property type="project" value="UniProtKB-KW"/>
</dbReference>
<dbReference type="PANTHER" id="PTHR31541">
    <property type="entry name" value="B3 DOMAIN PLANT PROTEIN-RELATED"/>
    <property type="match status" value="1"/>
</dbReference>
<dbReference type="PANTHER" id="PTHR31541:SF25">
    <property type="entry name" value="GAMMA-GLIADIN B"/>
    <property type="match status" value="1"/>
</dbReference>
<evidence type="ECO:0000256" key="1">
    <source>
        <dbReference type="ARBA" id="ARBA00004123"/>
    </source>
</evidence>